<dbReference type="InterPro" id="IPR011527">
    <property type="entry name" value="ABC1_TM_dom"/>
</dbReference>
<dbReference type="FunFam" id="3.40.50.300:FF:000287">
    <property type="entry name" value="Multidrug ABC transporter ATP-binding protein"/>
    <property type="match status" value="1"/>
</dbReference>
<dbReference type="InterPro" id="IPR027417">
    <property type="entry name" value="P-loop_NTPase"/>
</dbReference>
<evidence type="ECO:0000259" key="10">
    <source>
        <dbReference type="PROSITE" id="PS50893"/>
    </source>
</evidence>
<keyword evidence="5" id="KW-0547">Nucleotide-binding</keyword>
<organism evidence="12 13">
    <name type="scientific">Halobacillus litoralis</name>
    <dbReference type="NCBI Taxonomy" id="45668"/>
    <lineage>
        <taxon>Bacteria</taxon>
        <taxon>Bacillati</taxon>
        <taxon>Bacillota</taxon>
        <taxon>Bacilli</taxon>
        <taxon>Bacillales</taxon>
        <taxon>Bacillaceae</taxon>
        <taxon>Halobacillus</taxon>
    </lineage>
</organism>
<dbReference type="CDD" id="cd18547">
    <property type="entry name" value="ABC_6TM_Tm288_like"/>
    <property type="match status" value="1"/>
</dbReference>
<dbReference type="OrthoDB" id="9770415at2"/>
<feature type="transmembrane region" description="Helical" evidence="9">
    <location>
        <begin position="72"/>
        <end position="92"/>
    </location>
</feature>
<dbReference type="CDD" id="cd03254">
    <property type="entry name" value="ABCC_Glucan_exporter_like"/>
    <property type="match status" value="1"/>
</dbReference>
<dbReference type="Proteomes" id="UP000447393">
    <property type="component" value="Unassembled WGS sequence"/>
</dbReference>
<dbReference type="Pfam" id="PF00005">
    <property type="entry name" value="ABC_tran"/>
    <property type="match status" value="1"/>
</dbReference>
<sequence>MGHPHGVGSKPPKVENVGGTLRRIWRYMVKERVRFIIVLAAILISSALSLLGPYLLGLTVDIVIESPESDTLLTMLAGLLLVYLFHSLFLWLQNYWMIGIAQNAVQSMRSHLFSHVQLLPVLFFQKMQQGELMSRLTNDIENVSRTLNTAVVQFFTSLLTIIGTVIIMLWLSPMLTLLTLTIIPVMYFGMKWITNRTGPYFKKQQKDLGEVNGYVEEMFSGQPIIKMFSKEEDVIDEFRGKNKALRESGYYAQVYTGFIPKLMNMLNNVSFAIIVGAGGLLALNGSISIGIIVTFTTYSRQFTRPLNDLANQFNMILSAVAGADRVFQVIDEKEERLDEKNAGEVGEIQGDIQFQHVDFSYEDEQQTLSDITFEAKSGQTVALVGPTGAGKTTIISLLSRFYDPDSGQILLDGVDLKSVKRDSLRSRMGVVLQDATMFNTTIRENIRYGRLDATDAEVEQAARSAMAHDFITQLPGGYETVLDSDGKGVSHGQRQLLSIARAMIADPSLLILDEATSSIDTVTEMKINAGLTNLMKGRTSFVIAHRLHTIRSADVILVLQGGKIVEKGNHRTLMEQGGEYAALIRAQTSERTERGYG</sequence>
<dbReference type="PROSITE" id="PS50929">
    <property type="entry name" value="ABC_TM1F"/>
    <property type="match status" value="1"/>
</dbReference>
<dbReference type="InterPro" id="IPR003593">
    <property type="entry name" value="AAA+_ATPase"/>
</dbReference>
<evidence type="ECO:0000256" key="3">
    <source>
        <dbReference type="ARBA" id="ARBA00022475"/>
    </source>
</evidence>
<evidence type="ECO:0000313" key="13">
    <source>
        <dbReference type="Proteomes" id="UP000447393"/>
    </source>
</evidence>
<dbReference type="InterPro" id="IPR017871">
    <property type="entry name" value="ABC_transporter-like_CS"/>
</dbReference>
<evidence type="ECO:0000313" key="12">
    <source>
        <dbReference type="EMBL" id="MYL49717.1"/>
    </source>
</evidence>
<keyword evidence="7 9" id="KW-1133">Transmembrane helix</keyword>
<keyword evidence="2" id="KW-0813">Transport</keyword>
<feature type="domain" description="ABC transmembrane type-1" evidence="11">
    <location>
        <begin position="36"/>
        <end position="318"/>
    </location>
</feature>
<evidence type="ECO:0000259" key="11">
    <source>
        <dbReference type="PROSITE" id="PS50929"/>
    </source>
</evidence>
<dbReference type="GO" id="GO:0016887">
    <property type="term" value="F:ATP hydrolysis activity"/>
    <property type="evidence" value="ECO:0007669"/>
    <property type="project" value="InterPro"/>
</dbReference>
<feature type="transmembrane region" description="Helical" evidence="9">
    <location>
        <begin position="150"/>
        <end position="171"/>
    </location>
</feature>
<dbReference type="Gene3D" id="1.20.1560.10">
    <property type="entry name" value="ABC transporter type 1, transmembrane domain"/>
    <property type="match status" value="1"/>
</dbReference>
<gene>
    <name evidence="12" type="ORF">GLV98_09470</name>
</gene>
<dbReference type="GO" id="GO:0015421">
    <property type="term" value="F:ABC-type oligopeptide transporter activity"/>
    <property type="evidence" value="ECO:0007669"/>
    <property type="project" value="TreeGrafter"/>
</dbReference>
<accession>A0A845E1V8</accession>
<proteinExistence type="predicted"/>
<dbReference type="InterPro" id="IPR036640">
    <property type="entry name" value="ABC1_TM_sf"/>
</dbReference>
<dbReference type="InterPro" id="IPR039421">
    <property type="entry name" value="Type_1_exporter"/>
</dbReference>
<feature type="domain" description="ABC transporter" evidence="10">
    <location>
        <begin position="352"/>
        <end position="586"/>
    </location>
</feature>
<evidence type="ECO:0000256" key="2">
    <source>
        <dbReference type="ARBA" id="ARBA00022448"/>
    </source>
</evidence>
<reference evidence="12 13" key="1">
    <citation type="submission" date="2019-11" db="EMBL/GenBank/DDBJ databases">
        <title>Genome sequences of 17 halophilic strains isolated from different environments.</title>
        <authorList>
            <person name="Furrow R.E."/>
        </authorList>
    </citation>
    <scope>NUCLEOTIDE SEQUENCE [LARGE SCALE GENOMIC DNA]</scope>
    <source>
        <strain evidence="12 13">22505_10_Sand</strain>
    </source>
</reference>
<evidence type="ECO:0000256" key="1">
    <source>
        <dbReference type="ARBA" id="ARBA00004651"/>
    </source>
</evidence>
<dbReference type="EMBL" id="WMEZ01000002">
    <property type="protein sequence ID" value="MYL49717.1"/>
    <property type="molecule type" value="Genomic_DNA"/>
</dbReference>
<dbReference type="PANTHER" id="PTHR43394:SF1">
    <property type="entry name" value="ATP-BINDING CASSETTE SUB-FAMILY B MEMBER 10, MITOCHONDRIAL"/>
    <property type="match status" value="1"/>
</dbReference>
<dbReference type="GO" id="GO:0005886">
    <property type="term" value="C:plasma membrane"/>
    <property type="evidence" value="ECO:0007669"/>
    <property type="project" value="UniProtKB-SubCell"/>
</dbReference>
<feature type="transmembrane region" description="Helical" evidence="9">
    <location>
        <begin position="33"/>
        <end position="52"/>
    </location>
</feature>
<comment type="caution">
    <text evidence="12">The sequence shown here is derived from an EMBL/GenBank/DDBJ whole genome shotgun (WGS) entry which is preliminary data.</text>
</comment>
<dbReference type="FunFam" id="1.20.1560.10:FF:000011">
    <property type="entry name" value="Multidrug ABC transporter ATP-binding protein"/>
    <property type="match status" value="1"/>
</dbReference>
<comment type="subcellular location">
    <subcellularLocation>
        <location evidence="1">Cell membrane</location>
        <topology evidence="1">Multi-pass membrane protein</topology>
    </subcellularLocation>
</comment>
<dbReference type="PANTHER" id="PTHR43394">
    <property type="entry name" value="ATP-DEPENDENT PERMEASE MDL1, MITOCHONDRIAL"/>
    <property type="match status" value="1"/>
</dbReference>
<evidence type="ECO:0000256" key="4">
    <source>
        <dbReference type="ARBA" id="ARBA00022692"/>
    </source>
</evidence>
<feature type="transmembrane region" description="Helical" evidence="9">
    <location>
        <begin position="177"/>
        <end position="194"/>
    </location>
</feature>
<dbReference type="PROSITE" id="PS50893">
    <property type="entry name" value="ABC_TRANSPORTER_2"/>
    <property type="match status" value="1"/>
</dbReference>
<evidence type="ECO:0000256" key="7">
    <source>
        <dbReference type="ARBA" id="ARBA00022989"/>
    </source>
</evidence>
<keyword evidence="4 9" id="KW-0812">Transmembrane</keyword>
<dbReference type="InterPro" id="IPR003439">
    <property type="entry name" value="ABC_transporter-like_ATP-bd"/>
</dbReference>
<evidence type="ECO:0000256" key="9">
    <source>
        <dbReference type="SAM" id="Phobius"/>
    </source>
</evidence>
<dbReference type="SMART" id="SM00382">
    <property type="entry name" value="AAA"/>
    <property type="match status" value="1"/>
</dbReference>
<evidence type="ECO:0000256" key="5">
    <source>
        <dbReference type="ARBA" id="ARBA00022741"/>
    </source>
</evidence>
<name>A0A845E1V8_9BACI</name>
<dbReference type="Pfam" id="PF00664">
    <property type="entry name" value="ABC_membrane"/>
    <property type="match status" value="1"/>
</dbReference>
<dbReference type="GO" id="GO:0005524">
    <property type="term" value="F:ATP binding"/>
    <property type="evidence" value="ECO:0007669"/>
    <property type="project" value="UniProtKB-KW"/>
</dbReference>
<keyword evidence="8 9" id="KW-0472">Membrane</keyword>
<evidence type="ECO:0000256" key="8">
    <source>
        <dbReference type="ARBA" id="ARBA00023136"/>
    </source>
</evidence>
<feature type="transmembrane region" description="Helical" evidence="9">
    <location>
        <begin position="271"/>
        <end position="295"/>
    </location>
</feature>
<dbReference type="SUPFAM" id="SSF52540">
    <property type="entry name" value="P-loop containing nucleoside triphosphate hydrolases"/>
    <property type="match status" value="1"/>
</dbReference>
<dbReference type="RefSeq" id="WP_160914543.1">
    <property type="nucleotide sequence ID" value="NZ_WMEZ01000002.1"/>
</dbReference>
<dbReference type="AlphaFoldDB" id="A0A845E1V8"/>
<keyword evidence="6 12" id="KW-0067">ATP-binding</keyword>
<keyword evidence="3" id="KW-1003">Cell membrane</keyword>
<dbReference type="PROSITE" id="PS00211">
    <property type="entry name" value="ABC_TRANSPORTER_1"/>
    <property type="match status" value="1"/>
</dbReference>
<evidence type="ECO:0000256" key="6">
    <source>
        <dbReference type="ARBA" id="ARBA00022840"/>
    </source>
</evidence>
<protein>
    <submittedName>
        <fullName evidence="12">ATP-binding cassette domain-containing protein</fullName>
    </submittedName>
</protein>
<dbReference type="SUPFAM" id="SSF90123">
    <property type="entry name" value="ABC transporter transmembrane region"/>
    <property type="match status" value="1"/>
</dbReference>
<dbReference type="Gene3D" id="3.40.50.300">
    <property type="entry name" value="P-loop containing nucleotide triphosphate hydrolases"/>
    <property type="match status" value="1"/>
</dbReference>